<dbReference type="InterPro" id="IPR047590">
    <property type="entry name" value="FtsX_proteobact-type"/>
</dbReference>
<evidence type="ECO:0000313" key="16">
    <source>
        <dbReference type="EMBL" id="KAA1150214.1"/>
    </source>
</evidence>
<dbReference type="GO" id="GO:0051301">
    <property type="term" value="P:cell division"/>
    <property type="evidence" value="ECO:0007669"/>
    <property type="project" value="UniProtKB-KW"/>
</dbReference>
<evidence type="ECO:0000256" key="12">
    <source>
        <dbReference type="PIRNR" id="PIRNR003097"/>
    </source>
</evidence>
<evidence type="ECO:0000313" key="20">
    <source>
        <dbReference type="Proteomes" id="UP000322915"/>
    </source>
</evidence>
<dbReference type="InterPro" id="IPR004513">
    <property type="entry name" value="FtsX"/>
</dbReference>
<evidence type="ECO:0000259" key="14">
    <source>
        <dbReference type="Pfam" id="PF02687"/>
    </source>
</evidence>
<comment type="function">
    <text evidence="12">Part of the ABC transporter FtsEX involved in cellular division.</text>
</comment>
<dbReference type="GO" id="GO:0005886">
    <property type="term" value="C:plasma membrane"/>
    <property type="evidence" value="ECO:0007669"/>
    <property type="project" value="UniProtKB-SubCell"/>
</dbReference>
<dbReference type="Proteomes" id="UP000027154">
    <property type="component" value="Unassembled WGS sequence"/>
</dbReference>
<dbReference type="RefSeq" id="WP_007376031.1">
    <property type="nucleotide sequence ID" value="NZ_JBBMQW010000005.1"/>
</dbReference>
<dbReference type="Pfam" id="PF18075">
    <property type="entry name" value="FtsX_ECD"/>
    <property type="match status" value="1"/>
</dbReference>
<feature type="domain" description="FtsX extracellular" evidence="15">
    <location>
        <begin position="84"/>
        <end position="165"/>
    </location>
</feature>
<dbReference type="EMBL" id="SEUJ01000078">
    <property type="protein sequence ID" value="KAA1150214.1"/>
    <property type="molecule type" value="Genomic_DNA"/>
</dbReference>
<gene>
    <name evidence="16" type="primary">ftsX</name>
    <name evidence="18" type="ORF">DC53_15660</name>
    <name evidence="17" type="ORF">EU508_07325</name>
    <name evidence="16" type="ORF">EU509_18970</name>
</gene>
<dbReference type="InterPro" id="IPR040690">
    <property type="entry name" value="FtsX_ECD"/>
</dbReference>
<evidence type="ECO:0000256" key="13">
    <source>
        <dbReference type="SAM" id="Phobius"/>
    </source>
</evidence>
<evidence type="ECO:0000256" key="8">
    <source>
        <dbReference type="ARBA" id="ARBA00022692"/>
    </source>
</evidence>
<dbReference type="PANTHER" id="PTHR47755:SF1">
    <property type="entry name" value="CELL DIVISION PROTEIN FTSX"/>
    <property type="match status" value="1"/>
</dbReference>
<dbReference type="Proteomes" id="UP000324162">
    <property type="component" value="Unassembled WGS sequence"/>
</dbReference>
<feature type="domain" description="ABC3 transporter permease C-terminal" evidence="14">
    <location>
        <begin position="201"/>
        <end position="321"/>
    </location>
</feature>
<keyword evidence="7 12" id="KW-0132">Cell division</keyword>
<evidence type="ECO:0000256" key="11">
    <source>
        <dbReference type="ARBA" id="ARBA00023306"/>
    </source>
</evidence>
<evidence type="ECO:0000256" key="5">
    <source>
        <dbReference type="ARBA" id="ARBA00022475"/>
    </source>
</evidence>
<dbReference type="NCBIfam" id="TIGR00439">
    <property type="entry name" value="FtsX_Gneg"/>
    <property type="match status" value="1"/>
</dbReference>
<feature type="transmembrane region" description="Helical" evidence="13">
    <location>
        <begin position="297"/>
        <end position="316"/>
    </location>
</feature>
<dbReference type="AlphaFoldDB" id="A0A063KJL4"/>
<dbReference type="InterPro" id="IPR003838">
    <property type="entry name" value="ABC3_permease_C"/>
</dbReference>
<sequence>MSLLFKGRQNKNEKQKKSILAGGYFFIINIFRQGIHSLGEMWRTPLASMMTIAVLGLSLTLPATLYLVVKNVQQVSSGFEEASEISLFVKETMSEQQTQTLVKRLALYPEVESVAFISKQQALTEFKSVSGFGQALEYLDSNPLPDVVLVTPTKRDRQPNAARALLTKLEAEREVDFGKLDIAWLERLNALLSLLKESVITITLLLLTSVTLIIGNTIRLSIMDKKEEIQVMKLVGATNTFIHAPFLWTGIWYGVIGGLFAFISVALMMWWLSSAVSSVAGVYQTSFSLIGLTLKEFGLLVLLATSLGFIGSYLSVNRYIKEIEPDKV</sequence>
<evidence type="ECO:0000256" key="4">
    <source>
        <dbReference type="ARBA" id="ARBA00021907"/>
    </source>
</evidence>
<reference evidence="20 21" key="2">
    <citation type="submission" date="2019-01" db="EMBL/GenBank/DDBJ databases">
        <title>Genome sequences of marine Pseudoalteromonas species.</title>
        <authorList>
            <person name="Boraston A.B."/>
            <person name="Hehemann J.-H."/>
            <person name="Vickers C.J."/>
            <person name="Salama-Alber O."/>
            <person name="Abe K."/>
            <person name="Hettle A.J."/>
        </authorList>
    </citation>
    <scope>NUCLEOTIDE SEQUENCE [LARGE SCALE GENOMIC DNA]</scope>
    <source>
        <strain evidence="17 21">PS42</strain>
        <strain evidence="16 20">PS47</strain>
    </source>
</reference>
<evidence type="ECO:0000313" key="19">
    <source>
        <dbReference type="Proteomes" id="UP000027154"/>
    </source>
</evidence>
<proteinExistence type="inferred from homology"/>
<evidence type="ECO:0000256" key="6">
    <source>
        <dbReference type="ARBA" id="ARBA00022519"/>
    </source>
</evidence>
<protein>
    <recommendedName>
        <fullName evidence="4 12">Cell division protein FtsX</fullName>
    </recommendedName>
</protein>
<dbReference type="PIRSF" id="PIRSF003097">
    <property type="entry name" value="FtsX"/>
    <property type="match status" value="1"/>
</dbReference>
<comment type="caution">
    <text evidence="18">The sequence shown here is derived from an EMBL/GenBank/DDBJ whole genome shotgun (WGS) entry which is preliminary data.</text>
</comment>
<feature type="transmembrane region" description="Helical" evidence="13">
    <location>
        <begin position="199"/>
        <end position="222"/>
    </location>
</feature>
<dbReference type="GO" id="GO:0032153">
    <property type="term" value="C:cell division site"/>
    <property type="evidence" value="ECO:0007669"/>
    <property type="project" value="TreeGrafter"/>
</dbReference>
<name>A0A063KJL4_9GAMM</name>
<accession>A0A063KJL4</accession>
<keyword evidence="11 12" id="KW-0131">Cell cycle</keyword>
<keyword evidence="20" id="KW-1185">Reference proteome</keyword>
<evidence type="ECO:0000313" key="18">
    <source>
        <dbReference type="EMBL" id="KDC49654.1"/>
    </source>
</evidence>
<keyword evidence="9 13" id="KW-1133">Transmembrane helix</keyword>
<evidence type="ECO:0000313" key="21">
    <source>
        <dbReference type="Proteomes" id="UP000324162"/>
    </source>
</evidence>
<comment type="subcellular location">
    <subcellularLocation>
        <location evidence="1">Cell inner membrane</location>
        <topology evidence="1">Multi-pass membrane protein</topology>
    </subcellularLocation>
</comment>
<evidence type="ECO:0000259" key="15">
    <source>
        <dbReference type="Pfam" id="PF18075"/>
    </source>
</evidence>
<feature type="transmembrane region" description="Helical" evidence="13">
    <location>
        <begin position="18"/>
        <end position="35"/>
    </location>
</feature>
<keyword evidence="5 12" id="KW-1003">Cell membrane</keyword>
<feature type="transmembrane region" description="Helical" evidence="13">
    <location>
        <begin position="47"/>
        <end position="69"/>
    </location>
</feature>
<dbReference type="EMBL" id="SEUK01000046">
    <property type="protein sequence ID" value="KAA1161629.1"/>
    <property type="molecule type" value="Genomic_DNA"/>
</dbReference>
<evidence type="ECO:0000256" key="1">
    <source>
        <dbReference type="ARBA" id="ARBA00004429"/>
    </source>
</evidence>
<dbReference type="Pfam" id="PF02687">
    <property type="entry name" value="FtsX"/>
    <property type="match status" value="1"/>
</dbReference>
<feature type="transmembrane region" description="Helical" evidence="13">
    <location>
        <begin position="242"/>
        <end position="263"/>
    </location>
</feature>
<comment type="similarity">
    <text evidence="2 12">Belongs to the ABC-4 integral membrane protein family. FtsX subfamily.</text>
</comment>
<dbReference type="EMBL" id="JJNZ01000059">
    <property type="protein sequence ID" value="KDC49654.1"/>
    <property type="molecule type" value="Genomic_DNA"/>
</dbReference>
<dbReference type="Proteomes" id="UP000322915">
    <property type="component" value="Unassembled WGS sequence"/>
</dbReference>
<evidence type="ECO:0000256" key="2">
    <source>
        <dbReference type="ARBA" id="ARBA00007379"/>
    </source>
</evidence>
<organism evidence="18 19">
    <name type="scientific">Pseudoalteromonas fuliginea</name>
    <dbReference type="NCBI Taxonomy" id="1872678"/>
    <lineage>
        <taxon>Bacteria</taxon>
        <taxon>Pseudomonadati</taxon>
        <taxon>Pseudomonadota</taxon>
        <taxon>Gammaproteobacteria</taxon>
        <taxon>Alteromonadales</taxon>
        <taxon>Pseudoalteromonadaceae</taxon>
        <taxon>Pseudoalteromonas</taxon>
    </lineage>
</organism>
<evidence type="ECO:0000256" key="10">
    <source>
        <dbReference type="ARBA" id="ARBA00023136"/>
    </source>
</evidence>
<keyword evidence="8 13" id="KW-0812">Transmembrane</keyword>
<dbReference type="PANTHER" id="PTHR47755">
    <property type="entry name" value="CELL DIVISION PROTEIN FTSX"/>
    <property type="match status" value="1"/>
</dbReference>
<feature type="transmembrane region" description="Helical" evidence="13">
    <location>
        <begin position="270"/>
        <end position="291"/>
    </location>
</feature>
<dbReference type="Gene3D" id="3.30.70.3040">
    <property type="match status" value="1"/>
</dbReference>
<evidence type="ECO:0000256" key="9">
    <source>
        <dbReference type="ARBA" id="ARBA00022989"/>
    </source>
</evidence>
<evidence type="ECO:0000256" key="7">
    <source>
        <dbReference type="ARBA" id="ARBA00022618"/>
    </source>
</evidence>
<keyword evidence="10 12" id="KW-0472">Membrane</keyword>
<keyword evidence="6 12" id="KW-0997">Cell inner membrane</keyword>
<evidence type="ECO:0000256" key="3">
    <source>
        <dbReference type="ARBA" id="ARBA00011160"/>
    </source>
</evidence>
<comment type="subunit">
    <text evidence="3">Forms a membrane-associated complex with FtsE.</text>
</comment>
<evidence type="ECO:0000313" key="17">
    <source>
        <dbReference type="EMBL" id="KAA1161629.1"/>
    </source>
</evidence>
<dbReference type="OrthoDB" id="9813411at2"/>
<reference evidence="18 19" key="1">
    <citation type="submission" date="2014-04" db="EMBL/GenBank/DDBJ databases">
        <title>Pseudoalteromonas galatheae sp. nov., isolated from a deep-sea polychaete near Canal Concepcion, Chile.</title>
        <authorList>
            <person name="Machado H.R."/>
            <person name="Gram L."/>
            <person name="Vynne N.G."/>
        </authorList>
    </citation>
    <scope>NUCLEOTIDE SEQUENCE [LARGE SCALE GENOMIC DNA]</scope>
    <source>
        <strain evidence="18 19">KMM216</strain>
    </source>
</reference>